<feature type="transmembrane region" description="Helical" evidence="8">
    <location>
        <begin position="261"/>
        <end position="281"/>
    </location>
</feature>
<name>A0A1H5YXQ5_9SPHI</name>
<feature type="transmembrane region" description="Helical" evidence="8">
    <location>
        <begin position="101"/>
        <end position="121"/>
    </location>
</feature>
<keyword evidence="3" id="KW-0813">Transport</keyword>
<dbReference type="EMBL" id="FNUT01000006">
    <property type="protein sequence ID" value="SEG28828.1"/>
    <property type="molecule type" value="Genomic_DNA"/>
</dbReference>
<keyword evidence="4" id="KW-1003">Cell membrane</keyword>
<dbReference type="GO" id="GO:0022857">
    <property type="term" value="F:transmembrane transporter activity"/>
    <property type="evidence" value="ECO:0007669"/>
    <property type="project" value="InterPro"/>
</dbReference>
<dbReference type="InterPro" id="IPR000522">
    <property type="entry name" value="ABC_transptr_permease_BtuC"/>
</dbReference>
<dbReference type="SUPFAM" id="SSF81345">
    <property type="entry name" value="ABC transporter involved in vitamin B12 uptake, BtuC"/>
    <property type="match status" value="1"/>
</dbReference>
<feature type="transmembrane region" description="Helical" evidence="8">
    <location>
        <begin position="6"/>
        <end position="24"/>
    </location>
</feature>
<accession>A0A1H5YXQ5</accession>
<protein>
    <submittedName>
        <fullName evidence="9">Iron complex transport system permease protein</fullName>
    </submittedName>
</protein>
<evidence type="ECO:0000256" key="4">
    <source>
        <dbReference type="ARBA" id="ARBA00022475"/>
    </source>
</evidence>
<keyword evidence="5 8" id="KW-0812">Transmembrane</keyword>
<feature type="transmembrane region" description="Helical" evidence="8">
    <location>
        <begin position="127"/>
        <end position="152"/>
    </location>
</feature>
<comment type="similarity">
    <text evidence="2">Belongs to the binding-protein-dependent transport system permease family. FecCD subfamily.</text>
</comment>
<comment type="subcellular location">
    <subcellularLocation>
        <location evidence="1">Cell membrane</location>
        <topology evidence="1">Multi-pass membrane protein</topology>
    </subcellularLocation>
</comment>
<keyword evidence="6 8" id="KW-1133">Transmembrane helix</keyword>
<keyword evidence="10" id="KW-1185">Reference proteome</keyword>
<gene>
    <name evidence="9" type="ORF">SAMN05421877_106170</name>
</gene>
<evidence type="ECO:0000256" key="5">
    <source>
        <dbReference type="ARBA" id="ARBA00022692"/>
    </source>
</evidence>
<dbReference type="PANTHER" id="PTHR30472:SF19">
    <property type="entry name" value="PETROBACTIN IMPORT SYSTEM PERMEASE PROTEIN YCLO"/>
    <property type="match status" value="1"/>
</dbReference>
<evidence type="ECO:0000256" key="1">
    <source>
        <dbReference type="ARBA" id="ARBA00004651"/>
    </source>
</evidence>
<dbReference type="GO" id="GO:0005886">
    <property type="term" value="C:plasma membrane"/>
    <property type="evidence" value="ECO:0007669"/>
    <property type="project" value="UniProtKB-SubCell"/>
</dbReference>
<feature type="transmembrane region" description="Helical" evidence="8">
    <location>
        <begin position="222"/>
        <end position="249"/>
    </location>
</feature>
<feature type="transmembrane region" description="Helical" evidence="8">
    <location>
        <begin position="74"/>
        <end position="94"/>
    </location>
</feature>
<evidence type="ECO:0000256" key="3">
    <source>
        <dbReference type="ARBA" id="ARBA00022448"/>
    </source>
</evidence>
<dbReference type="AlphaFoldDB" id="A0A1H5YXQ5"/>
<feature type="transmembrane region" description="Helical" evidence="8">
    <location>
        <begin position="36"/>
        <end position="54"/>
    </location>
</feature>
<organism evidence="9 10">
    <name type="scientific">Sphingobacterium lactis</name>
    <dbReference type="NCBI Taxonomy" id="797291"/>
    <lineage>
        <taxon>Bacteria</taxon>
        <taxon>Pseudomonadati</taxon>
        <taxon>Bacteroidota</taxon>
        <taxon>Sphingobacteriia</taxon>
        <taxon>Sphingobacteriales</taxon>
        <taxon>Sphingobacteriaceae</taxon>
        <taxon>Sphingobacterium</taxon>
    </lineage>
</organism>
<sequence length="313" mass="35248">MRIKKAILFALVTICLLLFMFYHLDIQNRFIVSGRIERLLAIVLVSVTVGYSTIVFQTLSSNKILTPSLMGYEHLYILVQVLAILFLGSNSLFFQSKTIGFIISCLILLIYSMALYGFIFRKHRKNIYYILLIGLILGIFFSTTTQFLQNIIDPNSFGYVQSAMFATLSKTSLSNLVISMLVTCTTIVYLLRDLKYLNVLVLGRENAFGLGVDYDSIARRQLLGISILVSVSSALVGPITFVGIFVAGMTYRLTNVENHSYNIPFAIGIALILLCCAQFLIEHLLNYKYSMAIIVNLIGALYFIMLILKLTRK</sequence>
<dbReference type="Proteomes" id="UP000236731">
    <property type="component" value="Unassembled WGS sequence"/>
</dbReference>
<evidence type="ECO:0000313" key="9">
    <source>
        <dbReference type="EMBL" id="SEG28828.1"/>
    </source>
</evidence>
<evidence type="ECO:0000256" key="8">
    <source>
        <dbReference type="SAM" id="Phobius"/>
    </source>
</evidence>
<reference evidence="10" key="1">
    <citation type="submission" date="2016-10" db="EMBL/GenBank/DDBJ databases">
        <authorList>
            <person name="Varghese N."/>
            <person name="Submissions S."/>
        </authorList>
    </citation>
    <scope>NUCLEOTIDE SEQUENCE [LARGE SCALE GENOMIC DNA]</scope>
    <source>
        <strain evidence="10">DSM 22361</strain>
    </source>
</reference>
<evidence type="ECO:0000256" key="2">
    <source>
        <dbReference type="ARBA" id="ARBA00007935"/>
    </source>
</evidence>
<evidence type="ECO:0000256" key="7">
    <source>
        <dbReference type="ARBA" id="ARBA00023136"/>
    </source>
</evidence>
<proteinExistence type="inferred from homology"/>
<dbReference type="GO" id="GO:0033214">
    <property type="term" value="P:siderophore-iron import into cell"/>
    <property type="evidence" value="ECO:0007669"/>
    <property type="project" value="TreeGrafter"/>
</dbReference>
<feature type="transmembrane region" description="Helical" evidence="8">
    <location>
        <begin position="287"/>
        <end position="308"/>
    </location>
</feature>
<dbReference type="Gene3D" id="1.10.3470.10">
    <property type="entry name" value="ABC transporter involved in vitamin B12 uptake, BtuC"/>
    <property type="match status" value="1"/>
</dbReference>
<dbReference type="PANTHER" id="PTHR30472">
    <property type="entry name" value="FERRIC ENTEROBACTIN TRANSPORT SYSTEM PERMEASE PROTEIN"/>
    <property type="match status" value="1"/>
</dbReference>
<dbReference type="Pfam" id="PF01032">
    <property type="entry name" value="FecCD"/>
    <property type="match status" value="1"/>
</dbReference>
<dbReference type="RefSeq" id="WP_103906338.1">
    <property type="nucleotide sequence ID" value="NZ_CP049246.1"/>
</dbReference>
<evidence type="ECO:0000313" key="10">
    <source>
        <dbReference type="Proteomes" id="UP000236731"/>
    </source>
</evidence>
<keyword evidence="7 8" id="KW-0472">Membrane</keyword>
<dbReference type="InterPro" id="IPR037294">
    <property type="entry name" value="ABC_BtuC-like"/>
</dbReference>
<dbReference type="OrthoDB" id="9796260at2"/>
<evidence type="ECO:0000256" key="6">
    <source>
        <dbReference type="ARBA" id="ARBA00022989"/>
    </source>
</evidence>